<evidence type="ECO:0000313" key="3">
    <source>
        <dbReference type="EMBL" id="TRO81130.1"/>
    </source>
</evidence>
<dbReference type="Proteomes" id="UP000317155">
    <property type="component" value="Unassembled WGS sequence"/>
</dbReference>
<evidence type="ECO:0000313" key="4">
    <source>
        <dbReference type="Proteomes" id="UP000317155"/>
    </source>
</evidence>
<dbReference type="Pfam" id="PF05157">
    <property type="entry name" value="MshEN"/>
    <property type="match status" value="1"/>
</dbReference>
<reference evidence="3 4" key="1">
    <citation type="submission" date="2019-07" db="EMBL/GenBank/DDBJ databases">
        <title>Insights of Desulfuromonas acetexigens electromicrobiology.</title>
        <authorList>
            <person name="Katuri K."/>
            <person name="Sapireddy V."/>
            <person name="Shaw D.R."/>
            <person name="Saikaly P."/>
        </authorList>
    </citation>
    <scope>NUCLEOTIDE SEQUENCE [LARGE SCALE GENOMIC DNA]</scope>
    <source>
        <strain evidence="3 4">2873</strain>
    </source>
</reference>
<dbReference type="EMBL" id="VJVV01000006">
    <property type="protein sequence ID" value="TRO81130.1"/>
    <property type="molecule type" value="Genomic_DNA"/>
</dbReference>
<dbReference type="SUPFAM" id="SSF160246">
    <property type="entry name" value="EspE N-terminal domain-like"/>
    <property type="match status" value="1"/>
</dbReference>
<dbReference type="OrthoDB" id="5401649at2"/>
<name>A0A550JD45_9BACT</name>
<dbReference type="InterPro" id="IPR037257">
    <property type="entry name" value="T2SS_E_N_sf"/>
</dbReference>
<evidence type="ECO:0000256" key="1">
    <source>
        <dbReference type="ARBA" id="ARBA00006611"/>
    </source>
</evidence>
<dbReference type="AlphaFoldDB" id="A0A550JD45"/>
<dbReference type="InterPro" id="IPR001482">
    <property type="entry name" value="T2SS/T4SS_dom"/>
</dbReference>
<dbReference type="CDD" id="cd01131">
    <property type="entry name" value="PilT"/>
    <property type="match status" value="1"/>
</dbReference>
<dbReference type="InterPro" id="IPR007831">
    <property type="entry name" value="T2SS_GspE_N"/>
</dbReference>
<sequence length="552" mass="61382">MSAGRTGKEMDMTQENKSRRTLRLGELLLVHRFVTPEQLENARRQQGFEGHKLGSTLVELGYLSVDELVKALAMQSGVEGLNLERIDLQSALLALLPLETMKKHQVIPVAAKDRKIAMAMANPGDIQTLGELQFILGQSIRPLVVPSFQMSAALGLIENLGERPGRTIPGAEIARACVAKPKETVLPDVRDLFGKMVVNHASDLLLVAGVAPSLKLNNELVRLPLPVLTPQAVHDYARGMMTDFQWDQFLQTQEADFAYSLPEWGRFRVNAYRQRKTISLAIRHIVEEIPSLATLGLPQSFENFALRTQGLILITGPTGHGKTTTLAALLDIINARQKKNIVTIEDPIEYLHTHKSSNVNQREVGVDTESFQEGLRRIFREAPDVIVIGEMRDAESFSIALQAADSGHLVISCMHANNAVMAVNRIIDVFPPEQQHQVRIQLADNFVCILNQRLVASKDGKGRVLAFEKLENTPRTKNLIKERKENQIRSLMQQSMDEFCSLDVSLAQLVREQKVAVEAAMQYCQDPHFFNDLVQRGGALPKPTGGRPGREG</sequence>
<dbReference type="InterPro" id="IPR003593">
    <property type="entry name" value="AAA+_ATPase"/>
</dbReference>
<dbReference type="InterPro" id="IPR050921">
    <property type="entry name" value="T4SS_GSP_E_ATPase"/>
</dbReference>
<dbReference type="InterPro" id="IPR006321">
    <property type="entry name" value="PilT/PilU"/>
</dbReference>
<comment type="similarity">
    <text evidence="1">Belongs to the GSP E family.</text>
</comment>
<dbReference type="Gene3D" id="3.40.50.300">
    <property type="entry name" value="P-loop containing nucleotide triphosphate hydrolases"/>
    <property type="match status" value="1"/>
</dbReference>
<proteinExistence type="inferred from homology"/>
<keyword evidence="4" id="KW-1185">Reference proteome</keyword>
<accession>A0A550JD45</accession>
<gene>
    <name evidence="3" type="ORF">FL622_09485</name>
</gene>
<evidence type="ECO:0000259" key="2">
    <source>
        <dbReference type="SMART" id="SM00382"/>
    </source>
</evidence>
<dbReference type="NCBIfam" id="TIGR01420">
    <property type="entry name" value="pilT_fam"/>
    <property type="match status" value="1"/>
</dbReference>
<dbReference type="Pfam" id="PF00437">
    <property type="entry name" value="T2SSE"/>
    <property type="match status" value="1"/>
</dbReference>
<dbReference type="PANTHER" id="PTHR30486">
    <property type="entry name" value="TWITCHING MOTILITY PROTEIN PILT"/>
    <property type="match status" value="1"/>
</dbReference>
<dbReference type="Gene3D" id="3.30.450.90">
    <property type="match status" value="1"/>
</dbReference>
<dbReference type="InterPro" id="IPR027417">
    <property type="entry name" value="P-loop_NTPase"/>
</dbReference>
<feature type="domain" description="AAA+ ATPase" evidence="2">
    <location>
        <begin position="308"/>
        <end position="433"/>
    </location>
</feature>
<dbReference type="SMART" id="SM00382">
    <property type="entry name" value="AAA"/>
    <property type="match status" value="1"/>
</dbReference>
<organism evidence="3 4">
    <name type="scientific">Trichloromonas acetexigens</name>
    <dbReference type="NCBI Taxonomy" id="38815"/>
    <lineage>
        <taxon>Bacteria</taxon>
        <taxon>Pseudomonadati</taxon>
        <taxon>Thermodesulfobacteriota</taxon>
        <taxon>Desulfuromonadia</taxon>
        <taxon>Desulfuromonadales</taxon>
        <taxon>Trichloromonadaceae</taxon>
        <taxon>Trichloromonas</taxon>
    </lineage>
</organism>
<dbReference type="GO" id="GO:0005524">
    <property type="term" value="F:ATP binding"/>
    <property type="evidence" value="ECO:0007669"/>
    <property type="project" value="InterPro"/>
</dbReference>
<dbReference type="SUPFAM" id="SSF52540">
    <property type="entry name" value="P-loop containing nucleoside triphosphate hydrolases"/>
    <property type="match status" value="1"/>
</dbReference>
<protein>
    <submittedName>
        <fullName evidence="3">PilT/PilU family type 4a pilus ATPase</fullName>
    </submittedName>
</protein>
<dbReference type="GO" id="GO:0016887">
    <property type="term" value="F:ATP hydrolysis activity"/>
    <property type="evidence" value="ECO:0007669"/>
    <property type="project" value="InterPro"/>
</dbReference>
<dbReference type="Gene3D" id="3.30.300.160">
    <property type="entry name" value="Type II secretion system, protein E, N-terminal domain"/>
    <property type="match status" value="1"/>
</dbReference>
<comment type="caution">
    <text evidence="3">The sequence shown here is derived from an EMBL/GenBank/DDBJ whole genome shotgun (WGS) entry which is preliminary data.</text>
</comment>